<feature type="coiled-coil region" evidence="1">
    <location>
        <begin position="170"/>
        <end position="204"/>
    </location>
</feature>
<keyword evidence="4" id="KW-1185">Reference proteome</keyword>
<reference evidence="3" key="1">
    <citation type="submission" date="2022-08" db="UniProtKB">
        <authorList>
            <consortium name="EnsemblMetazoa"/>
        </authorList>
    </citation>
    <scope>IDENTIFICATION</scope>
    <source>
        <strain evidence="3">05x7-T-G4-1.051#20</strain>
    </source>
</reference>
<evidence type="ECO:0000313" key="4">
    <source>
        <dbReference type="Proteomes" id="UP000005408"/>
    </source>
</evidence>
<evidence type="ECO:0000313" key="3">
    <source>
        <dbReference type="EnsemblMetazoa" id="G25048.1:cds"/>
    </source>
</evidence>
<accession>A0A8W8KRX2</accession>
<dbReference type="AlphaFoldDB" id="A0A8W8KRX2"/>
<dbReference type="OMA" id="INAFNIC"/>
<proteinExistence type="predicted"/>
<name>A0A8W8KRX2_MAGGI</name>
<feature type="domain" description="Mitochondria-eating protein C-terminal" evidence="2">
    <location>
        <begin position="232"/>
        <end position="414"/>
    </location>
</feature>
<feature type="coiled-coil region" evidence="1">
    <location>
        <begin position="72"/>
        <end position="137"/>
    </location>
</feature>
<dbReference type="EnsemblMetazoa" id="G25048.1">
    <property type="protein sequence ID" value="G25048.1:cds"/>
    <property type="gene ID" value="G25048"/>
</dbReference>
<evidence type="ECO:0000259" key="2">
    <source>
        <dbReference type="Pfam" id="PF16026"/>
    </source>
</evidence>
<evidence type="ECO:0000256" key="1">
    <source>
        <dbReference type="SAM" id="Coils"/>
    </source>
</evidence>
<dbReference type="Pfam" id="PF16026">
    <property type="entry name" value="MIEAP"/>
    <property type="match status" value="1"/>
</dbReference>
<keyword evidence="1" id="KW-0175">Coiled coil</keyword>
<organism evidence="3 4">
    <name type="scientific">Magallana gigas</name>
    <name type="common">Pacific oyster</name>
    <name type="synonym">Crassostrea gigas</name>
    <dbReference type="NCBI Taxonomy" id="29159"/>
    <lineage>
        <taxon>Eukaryota</taxon>
        <taxon>Metazoa</taxon>
        <taxon>Spiralia</taxon>
        <taxon>Lophotrochozoa</taxon>
        <taxon>Mollusca</taxon>
        <taxon>Bivalvia</taxon>
        <taxon>Autobranchia</taxon>
        <taxon>Pteriomorphia</taxon>
        <taxon>Ostreida</taxon>
        <taxon>Ostreoidea</taxon>
        <taxon>Ostreidae</taxon>
        <taxon>Magallana</taxon>
    </lineage>
</organism>
<dbReference type="OrthoDB" id="6126880at2759"/>
<protein>
    <recommendedName>
        <fullName evidence="2">Mitochondria-eating protein C-terminal domain-containing protein</fullName>
    </recommendedName>
</protein>
<dbReference type="InterPro" id="IPR031981">
    <property type="entry name" value="MIEAP_C"/>
</dbReference>
<sequence length="417" mass="48525">MLSSEDKRTFANKLQRLKGDMEYFIWRIETSSSDVTETDKTRYCRLIIEIMEFVVKRIENLPPEVSMPEMKYKTWDSTMQNLERENANLKDKLDAEKKKTRKLRESQITKGQYSLQLDELKLKISKLEEELDKERTKSKTNTLPFWQNMTKTNTPRKLIDNEKQKPSKREVELESEKEKLKTQIQEQKHCIQNLEIERKNLYDRLSKLSFSNTASKDETEEALEPFPPVLPSMATRYSDLFVNGWTTAYKTLTSVVMSDHKVTQLLLQCLTNAFSICKTKAEQQRRILQDENLTEGLSNPAFIQDNPRQIMEMQIKNASEIIPEITKICRDKIPLLGSYPPEVAKYADDCVDLCWSMVIQSPLFHLSWASPHGEMVDTSKYTFYRTSGHYVDYVVWPVLLDCEGGTVVSKGVVQGRN</sequence>
<dbReference type="Proteomes" id="UP000005408">
    <property type="component" value="Unassembled WGS sequence"/>
</dbReference>